<dbReference type="InterPro" id="IPR015797">
    <property type="entry name" value="NUDIX_hydrolase-like_dom_sf"/>
</dbReference>
<comment type="cofactor">
    <cofactor evidence="1">
        <name>Mn(2+)</name>
        <dbReference type="ChEBI" id="CHEBI:29035"/>
    </cofactor>
</comment>
<gene>
    <name evidence="8" type="ORF">UFOPK3004_01739</name>
</gene>
<dbReference type="PROSITE" id="PS51462">
    <property type="entry name" value="NUDIX"/>
    <property type="match status" value="1"/>
</dbReference>
<comment type="cofactor">
    <cofactor evidence="2">
        <name>Mg(2+)</name>
        <dbReference type="ChEBI" id="CHEBI:18420"/>
    </cofactor>
</comment>
<keyword evidence="5" id="KW-0460">Magnesium</keyword>
<dbReference type="Gene3D" id="3.90.79.10">
    <property type="entry name" value="Nucleoside Triphosphate Pyrophosphohydrolase"/>
    <property type="match status" value="2"/>
</dbReference>
<dbReference type="Pfam" id="PF00293">
    <property type="entry name" value="NUDIX"/>
    <property type="match status" value="1"/>
</dbReference>
<organism evidence="8">
    <name type="scientific">freshwater metagenome</name>
    <dbReference type="NCBI Taxonomy" id="449393"/>
    <lineage>
        <taxon>unclassified sequences</taxon>
        <taxon>metagenomes</taxon>
        <taxon>ecological metagenomes</taxon>
    </lineage>
</organism>
<dbReference type="InterPro" id="IPR039121">
    <property type="entry name" value="NUDT19"/>
</dbReference>
<reference evidence="8" key="1">
    <citation type="submission" date="2020-05" db="EMBL/GenBank/DDBJ databases">
        <authorList>
            <person name="Chiriac C."/>
            <person name="Salcher M."/>
            <person name="Ghai R."/>
            <person name="Kavagutti S V."/>
        </authorList>
    </citation>
    <scope>NUCLEOTIDE SEQUENCE</scope>
</reference>
<dbReference type="AlphaFoldDB" id="A0A6J6ZPF1"/>
<proteinExistence type="predicted"/>
<dbReference type="EMBL" id="CAFAAL010000220">
    <property type="protein sequence ID" value="CAB4819167.1"/>
    <property type="molecule type" value="Genomic_DNA"/>
</dbReference>
<keyword evidence="3" id="KW-0479">Metal-binding</keyword>
<name>A0A6J6ZPF1_9ZZZZ</name>
<dbReference type="GO" id="GO:0016818">
    <property type="term" value="F:hydrolase activity, acting on acid anhydrides, in phosphorus-containing anhydrides"/>
    <property type="evidence" value="ECO:0007669"/>
    <property type="project" value="InterPro"/>
</dbReference>
<evidence type="ECO:0000256" key="6">
    <source>
        <dbReference type="ARBA" id="ARBA00023211"/>
    </source>
</evidence>
<evidence type="ECO:0000256" key="1">
    <source>
        <dbReference type="ARBA" id="ARBA00001936"/>
    </source>
</evidence>
<evidence type="ECO:0000256" key="3">
    <source>
        <dbReference type="ARBA" id="ARBA00022723"/>
    </source>
</evidence>
<evidence type="ECO:0000313" key="8">
    <source>
        <dbReference type="EMBL" id="CAB4819167.1"/>
    </source>
</evidence>
<keyword evidence="6" id="KW-0464">Manganese</keyword>
<evidence type="ECO:0000256" key="2">
    <source>
        <dbReference type="ARBA" id="ARBA00001946"/>
    </source>
</evidence>
<protein>
    <submittedName>
        <fullName evidence="8">Unannotated protein</fullName>
    </submittedName>
</protein>
<sequence>MSDDPTSQVTPDRKSRPAATVILTRANSDVDCGFEVLMLQRSTVGAFAGMWVFPGGRIDDADEGDDDVSKARSAAVREAAEEVSATVDQSSLTVWSHWTPPLNAPARFTTWFFVAPWAGNQVGIDNHEIVDYRWMAPDHALTSGIPMAPPTIVTLHELLEAGGHDAIHRGRVDPPSYVTRPAVAADGSSIFLWHGDAGYESGDPDVPGPRNRLLLPEGFGGPVFTYIRSA</sequence>
<dbReference type="CDD" id="cd18870">
    <property type="entry name" value="NUDIX_AcylCoAdiphos_Nudt19"/>
    <property type="match status" value="1"/>
</dbReference>
<evidence type="ECO:0000256" key="5">
    <source>
        <dbReference type="ARBA" id="ARBA00022842"/>
    </source>
</evidence>
<dbReference type="GO" id="GO:0046872">
    <property type="term" value="F:metal ion binding"/>
    <property type="evidence" value="ECO:0007669"/>
    <property type="project" value="UniProtKB-KW"/>
</dbReference>
<dbReference type="InterPro" id="IPR000086">
    <property type="entry name" value="NUDIX_hydrolase_dom"/>
</dbReference>
<feature type="domain" description="Nudix hydrolase" evidence="7">
    <location>
        <begin position="14"/>
        <end position="159"/>
    </location>
</feature>
<accession>A0A6J6ZPF1</accession>
<keyword evidence="4" id="KW-0378">Hydrolase</keyword>
<dbReference type="PANTHER" id="PTHR12318">
    <property type="entry name" value="TESTOSTERONE-REGULATED PROTEIN RP2"/>
    <property type="match status" value="1"/>
</dbReference>
<evidence type="ECO:0000259" key="7">
    <source>
        <dbReference type="PROSITE" id="PS51462"/>
    </source>
</evidence>
<evidence type="ECO:0000256" key="4">
    <source>
        <dbReference type="ARBA" id="ARBA00022801"/>
    </source>
</evidence>
<dbReference type="PANTHER" id="PTHR12318:SF0">
    <property type="entry name" value="ACYL-COENZYME A DIPHOSPHATASE NUDT19"/>
    <property type="match status" value="1"/>
</dbReference>
<dbReference type="SUPFAM" id="SSF55811">
    <property type="entry name" value="Nudix"/>
    <property type="match status" value="1"/>
</dbReference>